<feature type="compositionally biased region" description="Polar residues" evidence="2">
    <location>
        <begin position="1"/>
        <end position="10"/>
    </location>
</feature>
<evidence type="ECO:0000256" key="2">
    <source>
        <dbReference type="SAM" id="MobiDB-lite"/>
    </source>
</evidence>
<feature type="region of interest" description="Disordered" evidence="2">
    <location>
        <begin position="1"/>
        <end position="75"/>
    </location>
</feature>
<proteinExistence type="predicted"/>
<organism evidence="4 5">
    <name type="scientific">Tuber aestivum</name>
    <name type="common">summer truffle</name>
    <dbReference type="NCBI Taxonomy" id="59557"/>
    <lineage>
        <taxon>Eukaryota</taxon>
        <taxon>Fungi</taxon>
        <taxon>Dikarya</taxon>
        <taxon>Ascomycota</taxon>
        <taxon>Pezizomycotina</taxon>
        <taxon>Pezizomycetes</taxon>
        <taxon>Pezizales</taxon>
        <taxon>Tuberaceae</taxon>
        <taxon>Tuber</taxon>
    </lineage>
</organism>
<evidence type="ECO:0000256" key="1">
    <source>
        <dbReference type="PROSITE-ProRule" id="PRU00042"/>
    </source>
</evidence>
<keyword evidence="1" id="KW-0863">Zinc-finger</keyword>
<evidence type="ECO:0000259" key="3">
    <source>
        <dbReference type="PROSITE" id="PS50157"/>
    </source>
</evidence>
<feature type="compositionally biased region" description="Polar residues" evidence="2">
    <location>
        <begin position="55"/>
        <end position="64"/>
    </location>
</feature>
<name>A0A292Q0P3_9PEZI</name>
<protein>
    <recommendedName>
        <fullName evidence="3">C2H2-type domain-containing protein</fullName>
    </recommendedName>
</protein>
<dbReference type="InterPro" id="IPR013087">
    <property type="entry name" value="Znf_C2H2_type"/>
</dbReference>
<feature type="domain" description="C2H2-type" evidence="3">
    <location>
        <begin position="113"/>
        <end position="143"/>
    </location>
</feature>
<dbReference type="SMART" id="SM00355">
    <property type="entry name" value="ZnF_C2H2"/>
    <property type="match status" value="2"/>
</dbReference>
<dbReference type="GO" id="GO:0008270">
    <property type="term" value="F:zinc ion binding"/>
    <property type="evidence" value="ECO:0007669"/>
    <property type="project" value="UniProtKB-KW"/>
</dbReference>
<dbReference type="PROSITE" id="PS50157">
    <property type="entry name" value="ZINC_FINGER_C2H2_2"/>
    <property type="match status" value="1"/>
</dbReference>
<feature type="compositionally biased region" description="Polar residues" evidence="2">
    <location>
        <begin position="18"/>
        <end position="27"/>
    </location>
</feature>
<sequence>MSQYNHNQHNFPEGSANLDPSHQTNVDPRTHNHGHRAPEPIPVIFPNAGDLPSTLELSSRSASPDSDGGIETNHSSAIHWGNIDAFTQDGSPLSPLYPTPFATTDCDLGPDPLSCRPCGIRCSRPADLKRHLDTSRVHSRPKGPICQEPGCKSASRFTRVDNFKTHYVNIHGKSRDEADEVIREWKAQNKP</sequence>
<dbReference type="AlphaFoldDB" id="A0A292Q0P3"/>
<dbReference type="Proteomes" id="UP001412239">
    <property type="component" value="Unassembled WGS sequence"/>
</dbReference>
<reference evidence="4" key="1">
    <citation type="submission" date="2015-10" db="EMBL/GenBank/DDBJ databases">
        <authorList>
            <person name="Regsiter A."/>
            <person name="william w."/>
        </authorList>
    </citation>
    <scope>NUCLEOTIDE SEQUENCE</scope>
    <source>
        <strain evidence="4">Montdore</strain>
    </source>
</reference>
<evidence type="ECO:0000313" key="5">
    <source>
        <dbReference type="Proteomes" id="UP001412239"/>
    </source>
</evidence>
<accession>A0A292Q0P3</accession>
<keyword evidence="5" id="KW-1185">Reference proteome</keyword>
<dbReference type="EMBL" id="LN890998">
    <property type="protein sequence ID" value="CUS12227.1"/>
    <property type="molecule type" value="Genomic_DNA"/>
</dbReference>
<gene>
    <name evidence="4" type="ORF">GSTUAT00003677001</name>
</gene>
<keyword evidence="1" id="KW-0862">Zinc</keyword>
<dbReference type="Gene3D" id="3.30.160.60">
    <property type="entry name" value="Classic Zinc Finger"/>
    <property type="match status" value="1"/>
</dbReference>
<keyword evidence="1" id="KW-0479">Metal-binding</keyword>
<evidence type="ECO:0000313" key="4">
    <source>
        <dbReference type="EMBL" id="CUS12227.1"/>
    </source>
</evidence>